<dbReference type="RefSeq" id="WP_055610998.1">
    <property type="nucleotide sequence ID" value="NZ_CP108134.1"/>
</dbReference>
<evidence type="ECO:0000313" key="4">
    <source>
        <dbReference type="Proteomes" id="UP001340816"/>
    </source>
</evidence>
<dbReference type="InterPro" id="IPR050259">
    <property type="entry name" value="SDR"/>
</dbReference>
<sequence>MTEDRPLKGKVALVAGASSGIGASTAEALAAAGASVAIAARRKQELTTVERSLRTHGVPTVALTGDLAGEGVPEETVAAAERELGPVDILVNNAALARTGPIHETQPRHWDQAFRLNLDVPFLLTRAVLPGMRERGYGWIVNISSEGSVLQSDWTAPYSITKRALNALTAQVDLENRHLGVRALAILPGWVLTDLAQDPETLGVGAEDLLAPSDIAEVVLWALTRPPVVSIGPLIPVRPVSRSAQTLANWEQYLRTLRNYDTYGGHMADLYGSSE</sequence>
<organism evidence="3 4">
    <name type="scientific">Streptomyces phaeochromogenes</name>
    <dbReference type="NCBI Taxonomy" id="1923"/>
    <lineage>
        <taxon>Bacteria</taxon>
        <taxon>Bacillati</taxon>
        <taxon>Actinomycetota</taxon>
        <taxon>Actinomycetes</taxon>
        <taxon>Kitasatosporales</taxon>
        <taxon>Streptomycetaceae</taxon>
        <taxon>Streptomyces</taxon>
        <taxon>Streptomyces phaeochromogenes group</taxon>
    </lineage>
</organism>
<proteinExistence type="inferred from homology"/>
<gene>
    <name evidence="3" type="ORF">OHB35_50165</name>
</gene>
<evidence type="ECO:0000256" key="2">
    <source>
        <dbReference type="RuleBase" id="RU000363"/>
    </source>
</evidence>
<dbReference type="InterPro" id="IPR002347">
    <property type="entry name" value="SDR_fam"/>
</dbReference>
<dbReference type="Proteomes" id="UP001340816">
    <property type="component" value="Chromosome"/>
</dbReference>
<accession>A0ABZ1HU88</accession>
<dbReference type="SUPFAM" id="SSF51735">
    <property type="entry name" value="NAD(P)-binding Rossmann-fold domains"/>
    <property type="match status" value="1"/>
</dbReference>
<reference evidence="3 4" key="1">
    <citation type="submission" date="2022-10" db="EMBL/GenBank/DDBJ databases">
        <title>The complete genomes of actinobacterial strains from the NBC collection.</title>
        <authorList>
            <person name="Joergensen T.S."/>
            <person name="Alvarez Arevalo M."/>
            <person name="Sterndorff E.B."/>
            <person name="Faurdal D."/>
            <person name="Vuksanovic O."/>
            <person name="Mourched A.-S."/>
            <person name="Charusanti P."/>
            <person name="Shaw S."/>
            <person name="Blin K."/>
            <person name="Weber T."/>
        </authorList>
    </citation>
    <scope>NUCLEOTIDE SEQUENCE [LARGE SCALE GENOMIC DNA]</scope>
    <source>
        <strain evidence="3 4">NBC 01752</strain>
    </source>
</reference>
<dbReference type="CDD" id="cd05233">
    <property type="entry name" value="SDR_c"/>
    <property type="match status" value="1"/>
</dbReference>
<evidence type="ECO:0000256" key="1">
    <source>
        <dbReference type="ARBA" id="ARBA00006484"/>
    </source>
</evidence>
<dbReference type="GeneID" id="93925672"/>
<comment type="similarity">
    <text evidence="1 2">Belongs to the short-chain dehydrogenases/reductases (SDR) family.</text>
</comment>
<dbReference type="PRINTS" id="PR00080">
    <property type="entry name" value="SDRFAMILY"/>
</dbReference>
<dbReference type="EMBL" id="CP109135">
    <property type="protein sequence ID" value="WSD20770.1"/>
    <property type="molecule type" value="Genomic_DNA"/>
</dbReference>
<dbReference type="Gene3D" id="3.40.50.720">
    <property type="entry name" value="NAD(P)-binding Rossmann-like Domain"/>
    <property type="match status" value="1"/>
</dbReference>
<dbReference type="Pfam" id="PF00106">
    <property type="entry name" value="adh_short"/>
    <property type="match status" value="1"/>
</dbReference>
<dbReference type="PANTHER" id="PTHR42879:SF2">
    <property type="entry name" value="3-OXOACYL-[ACYL-CARRIER-PROTEIN] REDUCTASE FABG"/>
    <property type="match status" value="1"/>
</dbReference>
<name>A0ABZ1HU88_STRPH</name>
<dbReference type="InterPro" id="IPR036291">
    <property type="entry name" value="NAD(P)-bd_dom_sf"/>
</dbReference>
<dbReference type="PRINTS" id="PR00081">
    <property type="entry name" value="GDHRDH"/>
</dbReference>
<evidence type="ECO:0000313" key="3">
    <source>
        <dbReference type="EMBL" id="WSD20770.1"/>
    </source>
</evidence>
<protein>
    <submittedName>
        <fullName evidence="3">SDR family oxidoreductase</fullName>
    </submittedName>
</protein>
<keyword evidence="4" id="KW-1185">Reference proteome</keyword>
<dbReference type="PANTHER" id="PTHR42879">
    <property type="entry name" value="3-OXOACYL-(ACYL-CARRIER-PROTEIN) REDUCTASE"/>
    <property type="match status" value="1"/>
</dbReference>